<dbReference type="GO" id="GO:0005737">
    <property type="term" value="C:cytoplasm"/>
    <property type="evidence" value="ECO:0007669"/>
    <property type="project" value="UniProtKB-SubCell"/>
</dbReference>
<feature type="repeat" description="TPR" evidence="6">
    <location>
        <begin position="146"/>
        <end position="179"/>
    </location>
</feature>
<dbReference type="EMBL" id="OC860660">
    <property type="protein sequence ID" value="CAD7628779.1"/>
    <property type="molecule type" value="Genomic_DNA"/>
</dbReference>
<dbReference type="FunFam" id="1.25.40.10:FF:000010">
    <property type="entry name" value="Stress-induced phosphoprotein 1"/>
    <property type="match status" value="1"/>
</dbReference>
<dbReference type="AlphaFoldDB" id="A0A7R9KT24"/>
<dbReference type="GO" id="GO:0051879">
    <property type="term" value="F:Hsp90 protein binding"/>
    <property type="evidence" value="ECO:0007669"/>
    <property type="project" value="TreeGrafter"/>
</dbReference>
<feature type="domain" description="STI1" evidence="7">
    <location>
        <begin position="275"/>
        <end position="314"/>
    </location>
</feature>
<evidence type="ECO:0000259" key="7">
    <source>
        <dbReference type="SMART" id="SM00727"/>
    </source>
</evidence>
<evidence type="ECO:0000256" key="6">
    <source>
        <dbReference type="PROSITE-ProRule" id="PRU00339"/>
    </source>
</evidence>
<comment type="subcellular location">
    <subcellularLocation>
        <location evidence="1">Cytoplasm</location>
    </subcellularLocation>
</comment>
<sequence>MSVSDDHKQQALAAKTRGNDYYKKKEFKEALEEYGRAIGLDPLDMTYHLNSAAVHFELKDYEECIKQCDKAIEVGRENRQDYTIIAKAYARMANAYHKKDDLENAKTYYQKSLTEHRTRETMAKLSDIEKALKDRERLLYINPEKALEEKTLGNDLFAKGDYPNAIKHYTEAIKRNPEDAKLYSNRAACYQKLAEFQLALKDCEQCIQLDPHFVKGYTRKGLALIAMKEFSKAQTAYEKALEIDKNNQEAIEGFKKCILSSSSNPDEVRKRAMADPEVQQILSDPAMRLILEQMQTDPKAVQEHLKNPEIQSKIYKLMESGLIAIR</sequence>
<dbReference type="PANTHER" id="PTHR22904:SF523">
    <property type="entry name" value="STRESS-INDUCED-PHOSPHOPROTEIN 1"/>
    <property type="match status" value="1"/>
</dbReference>
<dbReference type="SMART" id="SM00028">
    <property type="entry name" value="TPR"/>
    <property type="match status" value="6"/>
</dbReference>
<protein>
    <recommendedName>
        <fullName evidence="5">Stress-induced-phosphoprotein 1</fullName>
    </recommendedName>
</protein>
<evidence type="ECO:0000313" key="8">
    <source>
        <dbReference type="EMBL" id="CAD7628779.1"/>
    </source>
</evidence>
<gene>
    <name evidence="8" type="ORF">OSB1V03_LOCUS9200</name>
</gene>
<dbReference type="SMART" id="SM00727">
    <property type="entry name" value="STI1"/>
    <property type="match status" value="1"/>
</dbReference>
<dbReference type="OrthoDB" id="2423701at2759"/>
<dbReference type="InterPro" id="IPR011990">
    <property type="entry name" value="TPR-like_helical_dom_sf"/>
</dbReference>
<dbReference type="Proteomes" id="UP000759131">
    <property type="component" value="Unassembled WGS sequence"/>
</dbReference>
<feature type="repeat" description="TPR" evidence="6">
    <location>
        <begin position="214"/>
        <end position="247"/>
    </location>
</feature>
<accession>A0A7R9KT24</accession>
<dbReference type="FunFam" id="1.10.260.100:FF:000002">
    <property type="entry name" value="Stress-induced-phosphoprotein 1 (Hsp70/Hsp90-organizing)"/>
    <property type="match status" value="1"/>
</dbReference>
<evidence type="ECO:0000256" key="4">
    <source>
        <dbReference type="ARBA" id="ARBA00022803"/>
    </source>
</evidence>
<organism evidence="8">
    <name type="scientific">Medioppia subpectinata</name>
    <dbReference type="NCBI Taxonomy" id="1979941"/>
    <lineage>
        <taxon>Eukaryota</taxon>
        <taxon>Metazoa</taxon>
        <taxon>Ecdysozoa</taxon>
        <taxon>Arthropoda</taxon>
        <taxon>Chelicerata</taxon>
        <taxon>Arachnida</taxon>
        <taxon>Acari</taxon>
        <taxon>Acariformes</taxon>
        <taxon>Sarcoptiformes</taxon>
        <taxon>Oribatida</taxon>
        <taxon>Brachypylina</taxon>
        <taxon>Oppioidea</taxon>
        <taxon>Oppiidae</taxon>
        <taxon>Medioppia</taxon>
    </lineage>
</organism>
<dbReference type="InterPro" id="IPR019734">
    <property type="entry name" value="TPR_rpt"/>
</dbReference>
<keyword evidence="4 6" id="KW-0802">TPR repeat</keyword>
<dbReference type="Gene3D" id="1.25.40.10">
    <property type="entry name" value="Tetratricopeptide repeat domain"/>
    <property type="match status" value="2"/>
</dbReference>
<dbReference type="Pfam" id="PF17830">
    <property type="entry name" value="STI1-HOP_DP"/>
    <property type="match status" value="1"/>
</dbReference>
<evidence type="ECO:0000256" key="1">
    <source>
        <dbReference type="ARBA" id="ARBA00004496"/>
    </source>
</evidence>
<evidence type="ECO:0000256" key="2">
    <source>
        <dbReference type="ARBA" id="ARBA00022490"/>
    </source>
</evidence>
<dbReference type="Pfam" id="PF13424">
    <property type="entry name" value="TPR_12"/>
    <property type="match status" value="1"/>
</dbReference>
<reference evidence="8" key="1">
    <citation type="submission" date="2020-11" db="EMBL/GenBank/DDBJ databases">
        <authorList>
            <person name="Tran Van P."/>
        </authorList>
    </citation>
    <scope>NUCLEOTIDE SEQUENCE</scope>
</reference>
<proteinExistence type="predicted"/>
<dbReference type="FunFam" id="1.25.40.10:FF:000027">
    <property type="entry name" value="stress-induced-phosphoprotein 1 isoform X1"/>
    <property type="match status" value="1"/>
</dbReference>
<dbReference type="EMBL" id="CAJPIZ010006085">
    <property type="protein sequence ID" value="CAG2109209.1"/>
    <property type="molecule type" value="Genomic_DNA"/>
</dbReference>
<dbReference type="PROSITE" id="PS50005">
    <property type="entry name" value="TPR"/>
    <property type="match status" value="5"/>
</dbReference>
<evidence type="ECO:0000313" key="9">
    <source>
        <dbReference type="Proteomes" id="UP000759131"/>
    </source>
</evidence>
<feature type="repeat" description="TPR" evidence="6">
    <location>
        <begin position="11"/>
        <end position="44"/>
    </location>
</feature>
<keyword evidence="9" id="KW-1185">Reference proteome</keyword>
<feature type="repeat" description="TPR" evidence="6">
    <location>
        <begin position="86"/>
        <end position="119"/>
    </location>
</feature>
<dbReference type="SUPFAM" id="SSF48452">
    <property type="entry name" value="TPR-like"/>
    <property type="match status" value="2"/>
</dbReference>
<dbReference type="InterPro" id="IPR041243">
    <property type="entry name" value="STI1/HOP_DP"/>
</dbReference>
<name>A0A7R9KT24_9ACAR</name>
<dbReference type="Pfam" id="PF13414">
    <property type="entry name" value="TPR_11"/>
    <property type="match status" value="1"/>
</dbReference>
<dbReference type="PANTHER" id="PTHR22904">
    <property type="entry name" value="TPR REPEAT CONTAINING PROTEIN"/>
    <property type="match status" value="1"/>
</dbReference>
<dbReference type="InterPro" id="IPR006636">
    <property type="entry name" value="STI1_HS-bd"/>
</dbReference>
<dbReference type="Pfam" id="PF00515">
    <property type="entry name" value="TPR_1"/>
    <property type="match status" value="1"/>
</dbReference>
<dbReference type="Gene3D" id="1.10.260.100">
    <property type="match status" value="1"/>
</dbReference>
<evidence type="ECO:0000256" key="5">
    <source>
        <dbReference type="ARBA" id="ARBA00026193"/>
    </source>
</evidence>
<feature type="repeat" description="TPR" evidence="6">
    <location>
        <begin position="180"/>
        <end position="213"/>
    </location>
</feature>
<keyword evidence="3" id="KW-0677">Repeat</keyword>
<keyword evidence="2" id="KW-0963">Cytoplasm</keyword>
<evidence type="ECO:0000256" key="3">
    <source>
        <dbReference type="ARBA" id="ARBA00022737"/>
    </source>
</evidence>